<keyword evidence="3 6" id="KW-0812">Transmembrane</keyword>
<gene>
    <name evidence="8" type="ORF">HHI36_020092</name>
</gene>
<feature type="transmembrane region" description="Helical" evidence="6">
    <location>
        <begin position="54"/>
        <end position="76"/>
    </location>
</feature>
<proteinExistence type="inferred from homology"/>
<feature type="transmembrane region" description="Helical" evidence="6">
    <location>
        <begin position="96"/>
        <end position="121"/>
    </location>
</feature>
<comment type="similarity">
    <text evidence="2">Belongs to the G-protein coupled receptor 1 family.</text>
</comment>
<feature type="transmembrane region" description="Helical" evidence="6">
    <location>
        <begin position="142"/>
        <end position="161"/>
    </location>
</feature>
<evidence type="ECO:0000256" key="6">
    <source>
        <dbReference type="SAM" id="Phobius"/>
    </source>
</evidence>
<dbReference type="InterPro" id="IPR053219">
    <property type="entry name" value="GPCR_Dmsr-1"/>
</dbReference>
<dbReference type="InterPro" id="IPR019427">
    <property type="entry name" value="7TM_GPCR_serpentine_rcpt_Srw"/>
</dbReference>
<reference evidence="8 9" key="1">
    <citation type="journal article" date="2021" name="BMC Biol.">
        <title>Horizontally acquired antibacterial genes associated with adaptive radiation of ladybird beetles.</title>
        <authorList>
            <person name="Li H.S."/>
            <person name="Tang X.F."/>
            <person name="Huang Y.H."/>
            <person name="Xu Z.Y."/>
            <person name="Chen M.L."/>
            <person name="Du X.Y."/>
            <person name="Qiu B.Y."/>
            <person name="Chen P.T."/>
            <person name="Zhang W."/>
            <person name="Slipinski A."/>
            <person name="Escalona H.E."/>
            <person name="Waterhouse R.M."/>
            <person name="Zwick A."/>
            <person name="Pang H."/>
        </authorList>
    </citation>
    <scope>NUCLEOTIDE SEQUENCE [LARGE SCALE GENOMIC DNA]</scope>
    <source>
        <strain evidence="8">SYSU2018</strain>
    </source>
</reference>
<protein>
    <recommendedName>
        <fullName evidence="7">G-protein coupled receptors family 1 profile domain-containing protein</fullName>
    </recommendedName>
</protein>
<organism evidence="8 9">
    <name type="scientific">Cryptolaemus montrouzieri</name>
    <dbReference type="NCBI Taxonomy" id="559131"/>
    <lineage>
        <taxon>Eukaryota</taxon>
        <taxon>Metazoa</taxon>
        <taxon>Ecdysozoa</taxon>
        <taxon>Arthropoda</taxon>
        <taxon>Hexapoda</taxon>
        <taxon>Insecta</taxon>
        <taxon>Pterygota</taxon>
        <taxon>Neoptera</taxon>
        <taxon>Endopterygota</taxon>
        <taxon>Coleoptera</taxon>
        <taxon>Polyphaga</taxon>
        <taxon>Cucujiformia</taxon>
        <taxon>Coccinelloidea</taxon>
        <taxon>Coccinellidae</taxon>
        <taxon>Scymninae</taxon>
        <taxon>Scymnini</taxon>
        <taxon>Cryptolaemus</taxon>
    </lineage>
</organism>
<evidence type="ECO:0000313" key="9">
    <source>
        <dbReference type="Proteomes" id="UP001516400"/>
    </source>
</evidence>
<evidence type="ECO:0000256" key="4">
    <source>
        <dbReference type="ARBA" id="ARBA00022989"/>
    </source>
</evidence>
<feature type="transmembrane region" description="Helical" evidence="6">
    <location>
        <begin position="208"/>
        <end position="233"/>
    </location>
</feature>
<dbReference type="Pfam" id="PF10324">
    <property type="entry name" value="7TM_GPCR_Srw"/>
    <property type="match status" value="1"/>
</dbReference>
<dbReference type="Gene3D" id="1.20.1070.10">
    <property type="entry name" value="Rhodopsin 7-helix transmembrane proteins"/>
    <property type="match status" value="1"/>
</dbReference>
<dbReference type="InterPro" id="IPR017452">
    <property type="entry name" value="GPCR_Rhodpsn_7TM"/>
</dbReference>
<feature type="domain" description="G-protein coupled receptors family 1 profile" evidence="7">
    <location>
        <begin position="35"/>
        <end position="325"/>
    </location>
</feature>
<evidence type="ECO:0000259" key="7">
    <source>
        <dbReference type="PROSITE" id="PS50262"/>
    </source>
</evidence>
<dbReference type="PANTHER" id="PTHR46273:SF4">
    <property type="entry name" value="AT19640P"/>
    <property type="match status" value="1"/>
</dbReference>
<dbReference type="PRINTS" id="PR00237">
    <property type="entry name" value="GPCRRHODOPSN"/>
</dbReference>
<accession>A0ABD2N969</accession>
<evidence type="ECO:0000256" key="5">
    <source>
        <dbReference type="ARBA" id="ARBA00023136"/>
    </source>
</evidence>
<dbReference type="PROSITE" id="PS50262">
    <property type="entry name" value="G_PROTEIN_RECEP_F1_2"/>
    <property type="match status" value="1"/>
</dbReference>
<evidence type="ECO:0000313" key="8">
    <source>
        <dbReference type="EMBL" id="KAL3275325.1"/>
    </source>
</evidence>
<feature type="transmembrane region" description="Helical" evidence="6">
    <location>
        <begin position="20"/>
        <end position="42"/>
    </location>
</feature>
<dbReference type="AlphaFoldDB" id="A0ABD2N969"/>
<sequence length="325" mass="37387">MEKNITYCDLQHIKAGYQEIHGYLSLIVCFFGSLTNILNIFVLKTKHLRSPTNFILIGLAFADLLVMLEYVPFVIHRNLASRRTYASHFTYNWARFYMFHAYFGQVAHFTSCCLTIILAVWRYVYISMPQGNTVCANSKRTVIVILITYLLCPILCLPVLVTLEVRKYPQPCNESGVMISKKDRNGVVLNNLHNETIWVIRPNDPYGIALWIYSVLLKLAPCVLLTFLFYKIISALMETRRRRGKLMNKSMAKKLNEGFKSNDIHIYKETQADRTTRMLLAVLLLFLLTEFPQALLGSISAVYGEVFLEECYSPLGNSIKFSCFP</sequence>
<keyword evidence="4 6" id="KW-1133">Transmembrane helix</keyword>
<name>A0ABD2N969_9CUCU</name>
<comment type="subcellular location">
    <subcellularLocation>
        <location evidence="1">Membrane</location>
    </subcellularLocation>
</comment>
<dbReference type="EMBL" id="JABFTP020000083">
    <property type="protein sequence ID" value="KAL3275325.1"/>
    <property type="molecule type" value="Genomic_DNA"/>
</dbReference>
<keyword evidence="9" id="KW-1185">Reference proteome</keyword>
<dbReference type="InterPro" id="IPR000276">
    <property type="entry name" value="GPCR_Rhodpsn"/>
</dbReference>
<evidence type="ECO:0000256" key="2">
    <source>
        <dbReference type="ARBA" id="ARBA00010663"/>
    </source>
</evidence>
<evidence type="ECO:0000256" key="3">
    <source>
        <dbReference type="ARBA" id="ARBA00022692"/>
    </source>
</evidence>
<dbReference type="CDD" id="cd14978">
    <property type="entry name" value="7tmA_FMRFamide_R-like"/>
    <property type="match status" value="1"/>
</dbReference>
<comment type="caution">
    <text evidence="8">The sequence shown here is derived from an EMBL/GenBank/DDBJ whole genome shotgun (WGS) entry which is preliminary data.</text>
</comment>
<dbReference type="GO" id="GO:0016020">
    <property type="term" value="C:membrane"/>
    <property type="evidence" value="ECO:0007669"/>
    <property type="project" value="UniProtKB-SubCell"/>
</dbReference>
<feature type="transmembrane region" description="Helical" evidence="6">
    <location>
        <begin position="278"/>
        <end position="303"/>
    </location>
</feature>
<dbReference type="PANTHER" id="PTHR46273">
    <property type="entry name" value="MYOSUPPRESSIN RECEPTOR 1, ISOFORM B-RELATED"/>
    <property type="match status" value="1"/>
</dbReference>
<evidence type="ECO:0000256" key="1">
    <source>
        <dbReference type="ARBA" id="ARBA00004370"/>
    </source>
</evidence>
<dbReference type="Proteomes" id="UP001516400">
    <property type="component" value="Unassembled WGS sequence"/>
</dbReference>
<keyword evidence="5 6" id="KW-0472">Membrane</keyword>
<dbReference type="SUPFAM" id="SSF81321">
    <property type="entry name" value="Family A G protein-coupled receptor-like"/>
    <property type="match status" value="1"/>
</dbReference>